<dbReference type="Proteomes" id="UP001214415">
    <property type="component" value="Chromosome 1"/>
</dbReference>
<feature type="compositionally biased region" description="Basic and acidic residues" evidence="1">
    <location>
        <begin position="222"/>
        <end position="236"/>
    </location>
</feature>
<evidence type="ECO:0000256" key="1">
    <source>
        <dbReference type="SAM" id="MobiDB-lite"/>
    </source>
</evidence>
<dbReference type="InterPro" id="IPR051640">
    <property type="entry name" value="GRB10-interact_GYF"/>
</dbReference>
<proteinExistence type="predicted"/>
<dbReference type="AlphaFoldDB" id="A0AAF0J230"/>
<feature type="compositionally biased region" description="Low complexity" evidence="1">
    <location>
        <begin position="78"/>
        <end position="112"/>
    </location>
</feature>
<evidence type="ECO:0000313" key="3">
    <source>
        <dbReference type="Proteomes" id="UP001214415"/>
    </source>
</evidence>
<feature type="compositionally biased region" description="Low complexity" evidence="1">
    <location>
        <begin position="328"/>
        <end position="357"/>
    </location>
</feature>
<organism evidence="2 3">
    <name type="scientific">Malassezia equina</name>
    <dbReference type="NCBI Taxonomy" id="1381935"/>
    <lineage>
        <taxon>Eukaryota</taxon>
        <taxon>Fungi</taxon>
        <taxon>Dikarya</taxon>
        <taxon>Basidiomycota</taxon>
        <taxon>Ustilaginomycotina</taxon>
        <taxon>Malasseziomycetes</taxon>
        <taxon>Malasseziales</taxon>
        <taxon>Malasseziaceae</taxon>
        <taxon>Malassezia</taxon>
    </lineage>
</organism>
<keyword evidence="3" id="KW-1185">Reference proteome</keyword>
<feature type="compositionally biased region" description="Polar residues" evidence="1">
    <location>
        <begin position="299"/>
        <end position="310"/>
    </location>
</feature>
<gene>
    <name evidence="2" type="ORF">MEQU1_000250</name>
</gene>
<feature type="region of interest" description="Disordered" evidence="1">
    <location>
        <begin position="57"/>
        <end position="236"/>
    </location>
</feature>
<feature type="compositionally biased region" description="Pro residues" evidence="1">
    <location>
        <begin position="362"/>
        <end position="372"/>
    </location>
</feature>
<name>A0AAF0J230_9BASI</name>
<dbReference type="PANTHER" id="PTHR14445:SF36">
    <property type="entry name" value="FI03272P-RELATED"/>
    <property type="match status" value="1"/>
</dbReference>
<dbReference type="EMBL" id="CP119900">
    <property type="protein sequence ID" value="WFD21595.1"/>
    <property type="molecule type" value="Genomic_DNA"/>
</dbReference>
<feature type="compositionally biased region" description="Low complexity" evidence="1">
    <location>
        <begin position="184"/>
        <end position="200"/>
    </location>
</feature>
<protein>
    <submittedName>
        <fullName evidence="2">Uncharacterized protein</fullName>
    </submittedName>
</protein>
<sequence>MRVMTQLQSALRVAATDDQTAQIIQSVLASSLPHVNAAGLQAILSAMQAQAAADAASASQAQERLDTHAAPSTVAPDTPTTAPQASSLSSSDPSTSLSISPVPFDSVPPSSDELGSVSTWDSSEPAFEQAPAASKKKISRKDKKVADKAGKKEEAPMVPAPEPEATSPASGEAETEAPKKAPEAEASAPAPETKTPAAKPKPAPWANMPAQTSASSTPSLRDILEAEQRERSAQDVKIRAANSAALAKAMAQMQVSSTSTATARPAGAAWSLPKATPAKSLSQIQEEESARAAKEKASQVSRPNAYSNSAARAPAETGWVKVVSHGKTAAASTKSAPAAKPASASVPSRPPALSSVPFSSYAPPPVPAPAPAPAAQDEDGWVTKKSKHQVRRDALSQMNDAIPRPTGTAAGIAAPRRVSAPSNSPQPPSAEFLQYCRTQLKGLRANVDDFIEMLLSFPLNPSPEVNDIIAEAVYANSSTLNGRQFASDFVTRRKADAYRAVTL</sequence>
<feature type="compositionally biased region" description="Basic residues" evidence="1">
    <location>
        <begin position="134"/>
        <end position="143"/>
    </location>
</feature>
<feature type="compositionally biased region" description="Basic and acidic residues" evidence="1">
    <location>
        <begin position="144"/>
        <end position="155"/>
    </location>
</feature>
<feature type="compositionally biased region" description="Polar residues" evidence="1">
    <location>
        <begin position="209"/>
        <end position="219"/>
    </location>
</feature>
<feature type="compositionally biased region" description="Basic and acidic residues" evidence="1">
    <location>
        <begin position="288"/>
        <end position="297"/>
    </location>
</feature>
<feature type="region of interest" description="Disordered" evidence="1">
    <location>
        <begin position="258"/>
        <end position="408"/>
    </location>
</feature>
<reference evidence="2" key="1">
    <citation type="submission" date="2023-03" db="EMBL/GenBank/DDBJ databases">
        <title>Mating type loci evolution in Malassezia.</title>
        <authorList>
            <person name="Coelho M.A."/>
        </authorList>
    </citation>
    <scope>NUCLEOTIDE SEQUENCE</scope>
    <source>
        <strain evidence="2">CBS 12830</strain>
    </source>
</reference>
<dbReference type="PANTHER" id="PTHR14445">
    <property type="entry name" value="GRB10 INTERACTING GYF PROTEIN"/>
    <property type="match status" value="1"/>
</dbReference>
<accession>A0AAF0J230</accession>
<dbReference type="GO" id="GO:0005829">
    <property type="term" value="C:cytosol"/>
    <property type="evidence" value="ECO:0007669"/>
    <property type="project" value="TreeGrafter"/>
</dbReference>
<feature type="compositionally biased region" description="Low complexity" evidence="1">
    <location>
        <begin position="163"/>
        <end position="172"/>
    </location>
</feature>
<evidence type="ECO:0000313" key="2">
    <source>
        <dbReference type="EMBL" id="WFD21595.1"/>
    </source>
</evidence>